<dbReference type="EMBL" id="PGOL01003125">
    <property type="protein sequence ID" value="PKI42878.1"/>
    <property type="molecule type" value="Genomic_DNA"/>
</dbReference>
<evidence type="ECO:0000313" key="3">
    <source>
        <dbReference type="Proteomes" id="UP000233551"/>
    </source>
</evidence>
<name>A0A2I0IFX6_PUNGR</name>
<evidence type="ECO:0000313" key="2">
    <source>
        <dbReference type="EMBL" id="PKI42878.1"/>
    </source>
</evidence>
<feature type="compositionally biased region" description="Polar residues" evidence="1">
    <location>
        <begin position="53"/>
        <end position="67"/>
    </location>
</feature>
<accession>A0A2I0IFX6</accession>
<feature type="region of interest" description="Disordered" evidence="1">
    <location>
        <begin position="131"/>
        <end position="172"/>
    </location>
</feature>
<sequence>MNFNHHPEELNAAADTISTRNKHLQYNYTHAIDKENNSETPSRNHPTKIKYGNTGSSPLSSQGNIRTAPNAVGLRSNNLLLYRKRKQNNRNVILLLHRAFEVLNGTGQSRKLTFKRSTAVSSDLLHRSNDDFRRRNCPAENPSGKKPENGNIWEMRRAASGPKTPETHALVV</sequence>
<gene>
    <name evidence="2" type="ORF">CRG98_036676</name>
</gene>
<dbReference type="AlphaFoldDB" id="A0A2I0IFX6"/>
<keyword evidence="3" id="KW-1185">Reference proteome</keyword>
<organism evidence="2 3">
    <name type="scientific">Punica granatum</name>
    <name type="common">Pomegranate</name>
    <dbReference type="NCBI Taxonomy" id="22663"/>
    <lineage>
        <taxon>Eukaryota</taxon>
        <taxon>Viridiplantae</taxon>
        <taxon>Streptophyta</taxon>
        <taxon>Embryophyta</taxon>
        <taxon>Tracheophyta</taxon>
        <taxon>Spermatophyta</taxon>
        <taxon>Magnoliopsida</taxon>
        <taxon>eudicotyledons</taxon>
        <taxon>Gunneridae</taxon>
        <taxon>Pentapetalae</taxon>
        <taxon>rosids</taxon>
        <taxon>malvids</taxon>
        <taxon>Myrtales</taxon>
        <taxon>Lythraceae</taxon>
        <taxon>Punica</taxon>
    </lineage>
</organism>
<protein>
    <submittedName>
        <fullName evidence="2">Uncharacterized protein</fullName>
    </submittedName>
</protein>
<feature type="region of interest" description="Disordered" evidence="1">
    <location>
        <begin position="32"/>
        <end position="69"/>
    </location>
</feature>
<reference evidence="2 3" key="1">
    <citation type="submission" date="2017-11" db="EMBL/GenBank/DDBJ databases">
        <title>De-novo sequencing of pomegranate (Punica granatum L.) genome.</title>
        <authorList>
            <person name="Akparov Z."/>
            <person name="Amiraslanov A."/>
            <person name="Hajiyeva S."/>
            <person name="Abbasov M."/>
            <person name="Kaur K."/>
            <person name="Hamwieh A."/>
            <person name="Solovyev V."/>
            <person name="Salamov A."/>
            <person name="Braich B."/>
            <person name="Kosarev P."/>
            <person name="Mahmoud A."/>
            <person name="Hajiyev E."/>
            <person name="Babayeva S."/>
            <person name="Izzatullayeva V."/>
            <person name="Mammadov A."/>
            <person name="Mammadov A."/>
            <person name="Sharifova S."/>
            <person name="Ojaghi J."/>
            <person name="Eynullazada K."/>
            <person name="Bayramov B."/>
            <person name="Abdulazimova A."/>
            <person name="Shahmuradov I."/>
        </authorList>
    </citation>
    <scope>NUCLEOTIDE SEQUENCE [LARGE SCALE GENOMIC DNA]</scope>
    <source>
        <strain evidence="3">cv. AG2017</strain>
        <tissue evidence="2">Leaf</tissue>
    </source>
</reference>
<evidence type="ECO:0000256" key="1">
    <source>
        <dbReference type="SAM" id="MobiDB-lite"/>
    </source>
</evidence>
<comment type="caution">
    <text evidence="2">The sequence shown here is derived from an EMBL/GenBank/DDBJ whole genome shotgun (WGS) entry which is preliminary data.</text>
</comment>
<dbReference type="Proteomes" id="UP000233551">
    <property type="component" value="Unassembled WGS sequence"/>
</dbReference>
<proteinExistence type="predicted"/>